<dbReference type="InterPro" id="IPR024789">
    <property type="entry name" value="APC4"/>
</dbReference>
<keyword evidence="2" id="KW-0498">Mitosis</keyword>
<evidence type="ECO:0000256" key="3">
    <source>
        <dbReference type="ARBA" id="ARBA00022786"/>
    </source>
</evidence>
<dbReference type="Pfam" id="PF23405">
    <property type="entry name" value="WD40_APC4_C-half"/>
    <property type="match status" value="1"/>
</dbReference>
<dbReference type="GO" id="GO:0031145">
    <property type="term" value="P:anaphase-promoting complex-dependent catabolic process"/>
    <property type="evidence" value="ECO:0007669"/>
    <property type="project" value="InterPro"/>
</dbReference>
<keyword evidence="3" id="KW-0833">Ubl conjugation pathway</keyword>
<proteinExistence type="predicted"/>
<evidence type="ECO:0000313" key="8">
    <source>
        <dbReference type="Proteomes" id="UP000749559"/>
    </source>
</evidence>
<dbReference type="GO" id="GO:0034399">
    <property type="term" value="C:nuclear periphery"/>
    <property type="evidence" value="ECO:0007669"/>
    <property type="project" value="TreeGrafter"/>
</dbReference>
<dbReference type="AlphaFoldDB" id="A0A8S4NSJ1"/>
<dbReference type="GO" id="GO:0005680">
    <property type="term" value="C:anaphase-promoting complex"/>
    <property type="evidence" value="ECO:0007669"/>
    <property type="project" value="InterPro"/>
</dbReference>
<evidence type="ECO:0000259" key="6">
    <source>
        <dbReference type="Pfam" id="PF23405"/>
    </source>
</evidence>
<dbReference type="InterPro" id="IPR056358">
    <property type="entry name" value="APC4_C"/>
</dbReference>
<protein>
    <recommendedName>
        <fullName evidence="6">Anaphase-promoting complex subunit 4 C-terminal half WD40 domain-containing protein</fullName>
    </recommendedName>
</protein>
<keyword evidence="1" id="KW-0132">Cell division</keyword>
<feature type="compositionally biased region" description="Polar residues" evidence="5">
    <location>
        <begin position="211"/>
        <end position="222"/>
    </location>
</feature>
<dbReference type="Proteomes" id="UP000749559">
    <property type="component" value="Unassembled WGS sequence"/>
</dbReference>
<dbReference type="GO" id="GO:0051301">
    <property type="term" value="P:cell division"/>
    <property type="evidence" value="ECO:0007669"/>
    <property type="project" value="UniProtKB-KW"/>
</dbReference>
<feature type="domain" description="Anaphase-promoting complex subunit 4 C-terminal half WD40" evidence="6">
    <location>
        <begin position="34"/>
        <end position="194"/>
    </location>
</feature>
<dbReference type="GO" id="GO:0070979">
    <property type="term" value="P:protein K11-linked ubiquitination"/>
    <property type="evidence" value="ECO:0007669"/>
    <property type="project" value="TreeGrafter"/>
</dbReference>
<accession>A0A8S4NSJ1</accession>
<evidence type="ECO:0000256" key="2">
    <source>
        <dbReference type="ARBA" id="ARBA00022776"/>
    </source>
</evidence>
<organism evidence="7 8">
    <name type="scientific">Owenia fusiformis</name>
    <name type="common">Polychaete worm</name>
    <dbReference type="NCBI Taxonomy" id="6347"/>
    <lineage>
        <taxon>Eukaryota</taxon>
        <taxon>Metazoa</taxon>
        <taxon>Spiralia</taxon>
        <taxon>Lophotrochozoa</taxon>
        <taxon>Annelida</taxon>
        <taxon>Polychaeta</taxon>
        <taxon>Sedentaria</taxon>
        <taxon>Canalipalpata</taxon>
        <taxon>Sabellida</taxon>
        <taxon>Oweniida</taxon>
        <taxon>Oweniidae</taxon>
        <taxon>Owenia</taxon>
    </lineage>
</organism>
<feature type="compositionally biased region" description="Acidic residues" evidence="5">
    <location>
        <begin position="199"/>
        <end position="210"/>
    </location>
</feature>
<evidence type="ECO:0000256" key="1">
    <source>
        <dbReference type="ARBA" id="ARBA00022618"/>
    </source>
</evidence>
<keyword evidence="4" id="KW-0131">Cell cycle</keyword>
<feature type="region of interest" description="Disordered" evidence="5">
    <location>
        <begin position="199"/>
        <end position="240"/>
    </location>
</feature>
<dbReference type="PANTHER" id="PTHR13260">
    <property type="entry name" value="ANAPHASE PROMOTING COMPLEX SUBUNIT 4 APC4"/>
    <property type="match status" value="1"/>
</dbReference>
<dbReference type="EMBL" id="CAIIXF020000005">
    <property type="protein sequence ID" value="CAH1783041.1"/>
    <property type="molecule type" value="Genomic_DNA"/>
</dbReference>
<reference evidence="7" key="1">
    <citation type="submission" date="2022-03" db="EMBL/GenBank/DDBJ databases">
        <authorList>
            <person name="Martin C."/>
        </authorList>
    </citation>
    <scope>NUCLEOTIDE SEQUENCE</scope>
</reference>
<evidence type="ECO:0000256" key="5">
    <source>
        <dbReference type="SAM" id="MobiDB-lite"/>
    </source>
</evidence>
<dbReference type="OrthoDB" id="2110451at2759"/>
<dbReference type="PANTHER" id="PTHR13260:SF0">
    <property type="entry name" value="ANAPHASE-PROMOTING COMPLEX SUBUNIT 4"/>
    <property type="match status" value="1"/>
</dbReference>
<keyword evidence="8" id="KW-1185">Reference proteome</keyword>
<evidence type="ECO:0000256" key="4">
    <source>
        <dbReference type="ARBA" id="ARBA00023306"/>
    </source>
</evidence>
<name>A0A8S4NSJ1_OWEFU</name>
<evidence type="ECO:0000313" key="7">
    <source>
        <dbReference type="EMBL" id="CAH1783041.1"/>
    </source>
</evidence>
<sequence>MVALDGIAYCKDTGIGKSPRLVLSQYGDVSFSAFNTVLFCMQEVHSMRVRSSVGLILAESLYGSRNYQITVLLLLLTKKSVLQTQSCDRHQILDVSFYDESTISFLLLETTEDGLGVLIQFPLGDIPETMWTPLVDGLDYAIERKDVQTLDGGTCLEGSQLRRLENMKPLSLAVSGTRNSACVLFSSRRRVRLFLMDAEDDDDDEDDDDLNSTTQTNQNDDSIQPMDDEDKENSSFETTS</sequence>
<gene>
    <name evidence="7" type="ORF">OFUS_LOCUS9420</name>
</gene>
<comment type="caution">
    <text evidence="7">The sequence shown here is derived from an EMBL/GenBank/DDBJ whole genome shotgun (WGS) entry which is preliminary data.</text>
</comment>